<evidence type="ECO:0000256" key="1">
    <source>
        <dbReference type="SAM" id="MobiDB-lite"/>
    </source>
</evidence>
<feature type="region of interest" description="Disordered" evidence="1">
    <location>
        <begin position="344"/>
        <end position="403"/>
    </location>
</feature>
<protein>
    <submittedName>
        <fullName evidence="2">Uncharacterized protein</fullName>
    </submittedName>
</protein>
<evidence type="ECO:0000313" key="2">
    <source>
        <dbReference type="EMBL" id="RLM69898.1"/>
    </source>
</evidence>
<evidence type="ECO:0000313" key="3">
    <source>
        <dbReference type="Proteomes" id="UP000275267"/>
    </source>
</evidence>
<sequence>MAEEMERVLILFTGHPMERHDNVKGSLTTKGPCKFKEIVVRLDHVGSAGSITIFLSGSCAGETPGCAGTPIIEALSKIMESHVRLHPTTFGRITLLHRSCRVTTKMSPTTYHPTHRPRMSSWSTRPGIMSWTSKFKSDVKKAMHIRFKSRSDSGSQTPTHVSDRMSIDSIPQAGEGITGKYWEKISGQDNSRACKTNDIHNPTLRFMHRWIGTTLHPRSDPGPISTNELLILNAMVKKIKFSPVKTMADHWSSTPNRVGFIGITSLVTQIACAFDLLEGATVTFLEQERPTITAEHFVQGHMLHVAVDGSLIMIYRGYTTEVPLPCTRLELYAIKRLTLSLEEGRPPRHSVSGAGPTTRREPTRHIVSGAGPTMRARTRRREETAEPSSPQPPPPETLATAASQEAYSGGWHAGSYGSGYAEGADEAGPSHQQFGADPGTTQSDHYPPSYYENFSHVVETTDDTNARVRQIETRLDEHKNLMDHFFGSWDPY</sequence>
<keyword evidence="3" id="KW-1185">Reference proteome</keyword>
<reference evidence="3" key="1">
    <citation type="journal article" date="2019" name="Nat. Commun.">
        <title>The genome of broomcorn millet.</title>
        <authorList>
            <person name="Zou C."/>
            <person name="Miki D."/>
            <person name="Li D."/>
            <person name="Tang Q."/>
            <person name="Xiao L."/>
            <person name="Rajput S."/>
            <person name="Deng P."/>
            <person name="Jia W."/>
            <person name="Huang R."/>
            <person name="Zhang M."/>
            <person name="Sun Y."/>
            <person name="Hu J."/>
            <person name="Fu X."/>
            <person name="Schnable P.S."/>
            <person name="Li F."/>
            <person name="Zhang H."/>
            <person name="Feng B."/>
            <person name="Zhu X."/>
            <person name="Liu R."/>
            <person name="Schnable J.C."/>
            <person name="Zhu J.-K."/>
            <person name="Zhang H."/>
        </authorList>
    </citation>
    <scope>NUCLEOTIDE SEQUENCE [LARGE SCALE GENOMIC DNA]</scope>
</reference>
<gene>
    <name evidence="2" type="ORF">C2845_PM17G06550</name>
</gene>
<accession>A0A3L6Q1R0</accession>
<dbReference type="OrthoDB" id="10469552at2759"/>
<proteinExistence type="predicted"/>
<name>A0A3L6Q1R0_PANMI</name>
<dbReference type="Proteomes" id="UP000275267">
    <property type="component" value="Unassembled WGS sequence"/>
</dbReference>
<dbReference type="EMBL" id="PQIB02000014">
    <property type="protein sequence ID" value="RLM69898.1"/>
    <property type="molecule type" value="Genomic_DNA"/>
</dbReference>
<feature type="region of interest" description="Disordered" evidence="1">
    <location>
        <begin position="418"/>
        <end position="450"/>
    </location>
</feature>
<organism evidence="2 3">
    <name type="scientific">Panicum miliaceum</name>
    <name type="common">Proso millet</name>
    <name type="synonym">Broomcorn millet</name>
    <dbReference type="NCBI Taxonomy" id="4540"/>
    <lineage>
        <taxon>Eukaryota</taxon>
        <taxon>Viridiplantae</taxon>
        <taxon>Streptophyta</taxon>
        <taxon>Embryophyta</taxon>
        <taxon>Tracheophyta</taxon>
        <taxon>Spermatophyta</taxon>
        <taxon>Magnoliopsida</taxon>
        <taxon>Liliopsida</taxon>
        <taxon>Poales</taxon>
        <taxon>Poaceae</taxon>
        <taxon>PACMAD clade</taxon>
        <taxon>Panicoideae</taxon>
        <taxon>Panicodae</taxon>
        <taxon>Paniceae</taxon>
        <taxon>Panicinae</taxon>
        <taxon>Panicum</taxon>
        <taxon>Panicum sect. Panicum</taxon>
    </lineage>
</organism>
<dbReference type="AlphaFoldDB" id="A0A3L6Q1R0"/>
<comment type="caution">
    <text evidence="2">The sequence shown here is derived from an EMBL/GenBank/DDBJ whole genome shotgun (WGS) entry which is preliminary data.</text>
</comment>